<comment type="caution">
    <text evidence="2">The sequence shown here is derived from an EMBL/GenBank/DDBJ whole genome shotgun (WGS) entry which is preliminary data.</text>
</comment>
<feature type="transmembrane region" description="Helical" evidence="1">
    <location>
        <begin position="199"/>
        <end position="219"/>
    </location>
</feature>
<feature type="transmembrane region" description="Helical" evidence="1">
    <location>
        <begin position="16"/>
        <end position="40"/>
    </location>
</feature>
<keyword evidence="1" id="KW-1133">Transmembrane helix</keyword>
<evidence type="ECO:0000313" key="2">
    <source>
        <dbReference type="EMBL" id="KKU10791.1"/>
    </source>
</evidence>
<keyword evidence="1" id="KW-0812">Transmembrane</keyword>
<proteinExistence type="predicted"/>
<accession>A0A0G1MR12</accession>
<protein>
    <submittedName>
        <fullName evidence="2">Uncharacterized protein</fullName>
    </submittedName>
</protein>
<dbReference type="Proteomes" id="UP000034329">
    <property type="component" value="Unassembled WGS sequence"/>
</dbReference>
<dbReference type="AlphaFoldDB" id="A0A0G1MR12"/>
<reference evidence="2 3" key="1">
    <citation type="journal article" date="2015" name="Nature">
        <title>rRNA introns, odd ribosomes, and small enigmatic genomes across a large radiation of phyla.</title>
        <authorList>
            <person name="Brown C.T."/>
            <person name="Hug L.A."/>
            <person name="Thomas B.C."/>
            <person name="Sharon I."/>
            <person name="Castelle C.J."/>
            <person name="Singh A."/>
            <person name="Wilkins M.J."/>
            <person name="Williams K.H."/>
            <person name="Banfield J.F."/>
        </authorList>
    </citation>
    <scope>NUCLEOTIDE SEQUENCE [LARGE SCALE GENOMIC DNA]</scope>
</reference>
<evidence type="ECO:0000313" key="3">
    <source>
        <dbReference type="Proteomes" id="UP000034329"/>
    </source>
</evidence>
<evidence type="ECO:0000256" key="1">
    <source>
        <dbReference type="SAM" id="Phobius"/>
    </source>
</evidence>
<feature type="transmembrane region" description="Helical" evidence="1">
    <location>
        <begin position="61"/>
        <end position="85"/>
    </location>
</feature>
<feature type="transmembrane region" description="Helical" evidence="1">
    <location>
        <begin position="130"/>
        <end position="148"/>
    </location>
</feature>
<gene>
    <name evidence="2" type="ORF">UX13_C0003G0003</name>
</gene>
<dbReference type="EMBL" id="LCLA01000003">
    <property type="protein sequence ID" value="KKU10791.1"/>
    <property type="molecule type" value="Genomic_DNA"/>
</dbReference>
<keyword evidence="1" id="KW-0472">Membrane</keyword>
<organism evidence="2 3">
    <name type="scientific">Candidatus Woesebacteria bacterium GW2011_GWB1_45_5</name>
    <dbReference type="NCBI Taxonomy" id="1618581"/>
    <lineage>
        <taxon>Bacteria</taxon>
        <taxon>Candidatus Woeseibacteriota</taxon>
    </lineage>
</organism>
<sequence>MGIFSNKSEINLLKSIVLLNFLLVGSLLLVLSFMLSVTISDKSDGSLIKTIAFEESEAHPVYWFGFSPQMVLIGSVILGLLWGGFYALEVVNYNRAYISVPNLFSATPSALEKTLDVSATSYMVGTIEELLFSGVYFPVLWAICFLLIRSWIGENFTSLFVALVIASLLTGFSVAFYIHDVAYQGNLYAKADSFYHFTGSAFVTGATGTVVAPTIAHIIHNFSVKLFYRVRTFQVISPQAFQAIQGAGGQG</sequence>
<feature type="transmembrane region" description="Helical" evidence="1">
    <location>
        <begin position="160"/>
        <end position="179"/>
    </location>
</feature>
<name>A0A0G1MR12_9BACT</name>